<dbReference type="InterPro" id="IPR000524">
    <property type="entry name" value="Tscrpt_reg_HTH_GntR"/>
</dbReference>
<keyword evidence="5" id="KW-0805">Transcription regulation</keyword>
<keyword evidence="3" id="KW-0808">Transferase</keyword>
<dbReference type="CDD" id="cd00609">
    <property type="entry name" value="AAT_like"/>
    <property type="match status" value="1"/>
</dbReference>
<dbReference type="EMBL" id="CP017704">
    <property type="protein sequence ID" value="ASS92899.1"/>
    <property type="molecule type" value="Genomic_DNA"/>
</dbReference>
<evidence type="ECO:0000256" key="6">
    <source>
        <dbReference type="ARBA" id="ARBA00023125"/>
    </source>
</evidence>
<dbReference type="Pfam" id="PF00155">
    <property type="entry name" value="Aminotran_1_2"/>
    <property type="match status" value="1"/>
</dbReference>
<dbReference type="SMART" id="SM00345">
    <property type="entry name" value="HTH_GNTR"/>
    <property type="match status" value="1"/>
</dbReference>
<evidence type="ECO:0000256" key="3">
    <source>
        <dbReference type="ARBA" id="ARBA00022576"/>
    </source>
</evidence>
<evidence type="ECO:0000256" key="1">
    <source>
        <dbReference type="ARBA" id="ARBA00001933"/>
    </source>
</evidence>
<sequence>MPINSFEDYPMTWKPTINREDRPIYQALAKQLEYDIIEGRLVPGTKLPPQRELADYLEVNLSTISKAFKVSELKGLVSATIGSGTYVSYDAISNAYLLAEEKPKHLIEMGAILPDRVSYGPLFDLLQSMLQESDCVRWFGYSRPGDSIWQKDAGVKLLKFAGFETTREHILLANGGQNAITATLASLCQHGDRIGVDHHTYPGLKTAAAMLGIQLVPIRSESDEMSPEALLYACKNENIKGLYIIPDYQNPMTYTMSVETRKAIAEIAVKYNLFIIEDGAYHLIQEKVLPAVATYAPEHTIYIASLSKSMAPGLRLAYVAVPLKYLDSTRKALYNLNISVSPLLAELASRVIVSNQFENIVAFHKEETKARNQLVNQYLGKENCLGEETGIFHWLHLPHQYTGDQFEQLAAEQGVQVYSGGRFAVGNVAPANAVRVGICAPETREELEKALIILRKIIEI</sequence>
<evidence type="ECO:0000256" key="2">
    <source>
        <dbReference type="ARBA" id="ARBA00005384"/>
    </source>
</evidence>
<evidence type="ECO:0000256" key="4">
    <source>
        <dbReference type="ARBA" id="ARBA00022898"/>
    </source>
</evidence>
<keyword evidence="3" id="KW-0032">Aminotransferase</keyword>
<dbReference type="InterPro" id="IPR004839">
    <property type="entry name" value="Aminotransferase_I/II_large"/>
</dbReference>
<evidence type="ECO:0000259" key="8">
    <source>
        <dbReference type="PROSITE" id="PS50949"/>
    </source>
</evidence>
<evidence type="ECO:0000313" key="10">
    <source>
        <dbReference type="Proteomes" id="UP000214618"/>
    </source>
</evidence>
<dbReference type="RefSeq" id="WP_063235502.1">
    <property type="nucleotide sequence ID" value="NZ_BCVO01000026.1"/>
</dbReference>
<keyword evidence="7" id="KW-0804">Transcription</keyword>
<gene>
    <name evidence="9" type="ORF">BS1321_02290</name>
</gene>
<dbReference type="GeneID" id="56471553"/>
<dbReference type="CDD" id="cd07377">
    <property type="entry name" value="WHTH_GntR"/>
    <property type="match status" value="1"/>
</dbReference>
<reference evidence="9 10" key="1">
    <citation type="submission" date="2016-10" db="EMBL/GenBank/DDBJ databases">
        <title>The whole genome sequencing and assembly of Bacillus simplex DSM 1321 strain.</title>
        <authorList>
            <person name="Park M.-K."/>
            <person name="Lee Y.-J."/>
            <person name="Yi H."/>
            <person name="Bahn Y.-S."/>
            <person name="Kim J.F."/>
            <person name="Lee D.-W."/>
        </authorList>
    </citation>
    <scope>NUCLEOTIDE SEQUENCE [LARGE SCALE GENOMIC DNA]</scope>
    <source>
        <strain evidence="9 10">DSM 1321</strain>
    </source>
</reference>
<evidence type="ECO:0000313" key="9">
    <source>
        <dbReference type="EMBL" id="ASS92899.1"/>
    </source>
</evidence>
<protein>
    <submittedName>
        <fullName evidence="9">GntR family transcriptional regulator</fullName>
    </submittedName>
</protein>
<dbReference type="GO" id="GO:0030170">
    <property type="term" value="F:pyridoxal phosphate binding"/>
    <property type="evidence" value="ECO:0007669"/>
    <property type="project" value="InterPro"/>
</dbReference>
<comment type="similarity">
    <text evidence="2">In the C-terminal section; belongs to the class-I pyridoxal-phosphate-dependent aminotransferase family.</text>
</comment>
<dbReference type="Gene3D" id="3.40.640.10">
    <property type="entry name" value="Type I PLP-dependent aspartate aminotransferase-like (Major domain)"/>
    <property type="match status" value="1"/>
</dbReference>
<evidence type="ECO:0000256" key="7">
    <source>
        <dbReference type="ARBA" id="ARBA00023163"/>
    </source>
</evidence>
<dbReference type="Proteomes" id="UP000214618">
    <property type="component" value="Chromosome"/>
</dbReference>
<dbReference type="InterPro" id="IPR015421">
    <property type="entry name" value="PyrdxlP-dep_Trfase_major"/>
</dbReference>
<dbReference type="PROSITE" id="PS50949">
    <property type="entry name" value="HTH_GNTR"/>
    <property type="match status" value="1"/>
</dbReference>
<dbReference type="GO" id="GO:0008483">
    <property type="term" value="F:transaminase activity"/>
    <property type="evidence" value="ECO:0007669"/>
    <property type="project" value="UniProtKB-KW"/>
</dbReference>
<dbReference type="PANTHER" id="PTHR46577">
    <property type="entry name" value="HTH-TYPE TRANSCRIPTIONAL REGULATORY PROTEIN GABR"/>
    <property type="match status" value="1"/>
</dbReference>
<keyword evidence="4" id="KW-0663">Pyridoxal phosphate</keyword>
<keyword evidence="6" id="KW-0238">DNA-binding</keyword>
<dbReference type="AlphaFoldDB" id="A0A223ECB4"/>
<comment type="cofactor">
    <cofactor evidence="1">
        <name>pyridoxal 5'-phosphate</name>
        <dbReference type="ChEBI" id="CHEBI:597326"/>
    </cofactor>
</comment>
<dbReference type="PANTHER" id="PTHR46577:SF1">
    <property type="entry name" value="HTH-TYPE TRANSCRIPTIONAL REGULATORY PROTEIN GABR"/>
    <property type="match status" value="1"/>
</dbReference>
<dbReference type="OrthoDB" id="9802601at2"/>
<dbReference type="InterPro" id="IPR015424">
    <property type="entry name" value="PyrdxlP-dep_Trfase"/>
</dbReference>
<dbReference type="SUPFAM" id="SSF53383">
    <property type="entry name" value="PLP-dependent transferases"/>
    <property type="match status" value="1"/>
</dbReference>
<accession>A0A223ECB4</accession>
<dbReference type="InterPro" id="IPR036388">
    <property type="entry name" value="WH-like_DNA-bd_sf"/>
</dbReference>
<dbReference type="InterPro" id="IPR036390">
    <property type="entry name" value="WH_DNA-bd_sf"/>
</dbReference>
<dbReference type="SUPFAM" id="SSF46785">
    <property type="entry name" value="Winged helix' DNA-binding domain"/>
    <property type="match status" value="1"/>
</dbReference>
<evidence type="ECO:0000256" key="5">
    <source>
        <dbReference type="ARBA" id="ARBA00023015"/>
    </source>
</evidence>
<proteinExistence type="inferred from homology"/>
<dbReference type="Pfam" id="PF00392">
    <property type="entry name" value="GntR"/>
    <property type="match status" value="1"/>
</dbReference>
<dbReference type="Gene3D" id="3.90.1150.10">
    <property type="entry name" value="Aspartate Aminotransferase, domain 1"/>
    <property type="match status" value="1"/>
</dbReference>
<name>A0A223ECB4_9BACI</name>
<dbReference type="GO" id="GO:0003677">
    <property type="term" value="F:DNA binding"/>
    <property type="evidence" value="ECO:0007669"/>
    <property type="project" value="UniProtKB-KW"/>
</dbReference>
<feature type="domain" description="HTH gntR-type" evidence="8">
    <location>
        <begin position="22"/>
        <end position="90"/>
    </location>
</feature>
<organism evidence="9 10">
    <name type="scientific">Peribacillus simplex NBRC 15720 = DSM 1321</name>
    <dbReference type="NCBI Taxonomy" id="1349754"/>
    <lineage>
        <taxon>Bacteria</taxon>
        <taxon>Bacillati</taxon>
        <taxon>Bacillota</taxon>
        <taxon>Bacilli</taxon>
        <taxon>Bacillales</taxon>
        <taxon>Bacillaceae</taxon>
        <taxon>Peribacillus</taxon>
    </lineage>
</organism>
<dbReference type="Gene3D" id="1.10.10.10">
    <property type="entry name" value="Winged helix-like DNA-binding domain superfamily/Winged helix DNA-binding domain"/>
    <property type="match status" value="1"/>
</dbReference>
<dbReference type="InterPro" id="IPR051446">
    <property type="entry name" value="HTH_trans_reg/aminotransferase"/>
</dbReference>
<dbReference type="GO" id="GO:0003700">
    <property type="term" value="F:DNA-binding transcription factor activity"/>
    <property type="evidence" value="ECO:0007669"/>
    <property type="project" value="InterPro"/>
</dbReference>
<dbReference type="InterPro" id="IPR015422">
    <property type="entry name" value="PyrdxlP-dep_Trfase_small"/>
</dbReference>